<feature type="region of interest" description="Disordered" evidence="1">
    <location>
        <begin position="1"/>
        <end position="28"/>
    </location>
</feature>
<name>A0A1J1IR61_9DIPT</name>
<accession>A0A1J1IR61</accession>
<sequence>MVVTSFRDLPLRSKKDESNEGKDKNNNDELIAQVNEEFYVQILILQYDFNKKHKIILEMVKTETQH</sequence>
<dbReference type="AlphaFoldDB" id="A0A1J1IR61"/>
<evidence type="ECO:0000256" key="1">
    <source>
        <dbReference type="SAM" id="MobiDB-lite"/>
    </source>
</evidence>
<reference evidence="2 3" key="1">
    <citation type="submission" date="2015-04" db="EMBL/GenBank/DDBJ databases">
        <authorList>
            <person name="Syromyatnikov M.Y."/>
            <person name="Popov V.N."/>
        </authorList>
    </citation>
    <scope>NUCLEOTIDE SEQUENCE [LARGE SCALE GENOMIC DNA]</scope>
</reference>
<gene>
    <name evidence="2" type="ORF">CLUMA_CG014813</name>
</gene>
<evidence type="ECO:0000313" key="3">
    <source>
        <dbReference type="Proteomes" id="UP000183832"/>
    </source>
</evidence>
<organism evidence="2 3">
    <name type="scientific">Clunio marinus</name>
    <dbReference type="NCBI Taxonomy" id="568069"/>
    <lineage>
        <taxon>Eukaryota</taxon>
        <taxon>Metazoa</taxon>
        <taxon>Ecdysozoa</taxon>
        <taxon>Arthropoda</taxon>
        <taxon>Hexapoda</taxon>
        <taxon>Insecta</taxon>
        <taxon>Pterygota</taxon>
        <taxon>Neoptera</taxon>
        <taxon>Endopterygota</taxon>
        <taxon>Diptera</taxon>
        <taxon>Nematocera</taxon>
        <taxon>Chironomoidea</taxon>
        <taxon>Chironomidae</taxon>
        <taxon>Clunio</taxon>
    </lineage>
</organism>
<dbReference type="EMBL" id="CVRI01000055">
    <property type="protein sequence ID" value="CRL00985.1"/>
    <property type="molecule type" value="Genomic_DNA"/>
</dbReference>
<evidence type="ECO:0000313" key="2">
    <source>
        <dbReference type="EMBL" id="CRL00985.1"/>
    </source>
</evidence>
<protein>
    <submittedName>
        <fullName evidence="2">CLUMA_CG014813, isoform A</fullName>
    </submittedName>
</protein>
<dbReference type="Proteomes" id="UP000183832">
    <property type="component" value="Unassembled WGS sequence"/>
</dbReference>
<keyword evidence="3" id="KW-1185">Reference proteome</keyword>
<proteinExistence type="predicted"/>
<feature type="compositionally biased region" description="Basic and acidic residues" evidence="1">
    <location>
        <begin position="9"/>
        <end position="27"/>
    </location>
</feature>